<accession>A0AA36D5C8</accession>
<keyword evidence="2 6" id="KW-0812">Transmembrane</keyword>
<feature type="chain" id="PRO_5041258554" description="Protein mesh" evidence="7">
    <location>
        <begin position="18"/>
        <end position="1404"/>
    </location>
</feature>
<dbReference type="SMART" id="SM00539">
    <property type="entry name" value="NIDO"/>
    <property type="match status" value="1"/>
</dbReference>
<dbReference type="Pfam" id="PF24469">
    <property type="entry name" value="F54D1_6_C"/>
    <property type="match status" value="1"/>
</dbReference>
<dbReference type="Pfam" id="PF24464">
    <property type="entry name" value="Ig_F54D1_6_2"/>
    <property type="match status" value="1"/>
</dbReference>
<comment type="caution">
    <text evidence="10">The sequence shown here is derived from an EMBL/GenBank/DDBJ whole genome shotgun (WGS) entry which is preliminary data.</text>
</comment>
<evidence type="ECO:0000256" key="4">
    <source>
        <dbReference type="ARBA" id="ARBA00023136"/>
    </source>
</evidence>
<protein>
    <recommendedName>
        <fullName evidence="12">Protein mesh</fullName>
    </recommendedName>
</protein>
<evidence type="ECO:0000313" key="10">
    <source>
        <dbReference type="EMBL" id="CAJ0581175.1"/>
    </source>
</evidence>
<keyword evidence="11" id="KW-1185">Reference proteome</keyword>
<dbReference type="Pfam" id="PF24678">
    <property type="entry name" value="DUF7658"/>
    <property type="match status" value="1"/>
</dbReference>
<organism evidence="10 11">
    <name type="scientific">Mesorhabditis spiculigera</name>
    <dbReference type="NCBI Taxonomy" id="96644"/>
    <lineage>
        <taxon>Eukaryota</taxon>
        <taxon>Metazoa</taxon>
        <taxon>Ecdysozoa</taxon>
        <taxon>Nematoda</taxon>
        <taxon>Chromadorea</taxon>
        <taxon>Rhabditida</taxon>
        <taxon>Rhabditina</taxon>
        <taxon>Rhabditomorpha</taxon>
        <taxon>Rhabditoidea</taxon>
        <taxon>Rhabditidae</taxon>
        <taxon>Mesorhabditinae</taxon>
        <taxon>Mesorhabditis</taxon>
    </lineage>
</organism>
<evidence type="ECO:0000259" key="8">
    <source>
        <dbReference type="PROSITE" id="PS50856"/>
    </source>
</evidence>
<feature type="domain" description="AMOP" evidence="8">
    <location>
        <begin position="623"/>
        <end position="802"/>
    </location>
</feature>
<dbReference type="Pfam" id="PF03782">
    <property type="entry name" value="AMOP"/>
    <property type="match status" value="1"/>
</dbReference>
<dbReference type="InterPro" id="IPR057017">
    <property type="entry name" value="F54D1_6-like_C"/>
</dbReference>
<evidence type="ECO:0000256" key="1">
    <source>
        <dbReference type="ARBA" id="ARBA00004370"/>
    </source>
</evidence>
<evidence type="ECO:0000256" key="2">
    <source>
        <dbReference type="ARBA" id="ARBA00022692"/>
    </source>
</evidence>
<proteinExistence type="predicted"/>
<dbReference type="PANTHER" id="PTHR13802:SF60">
    <property type="entry name" value="PROTEIN CBG06057"/>
    <property type="match status" value="1"/>
</dbReference>
<dbReference type="PROSITE" id="PS51220">
    <property type="entry name" value="NIDO"/>
    <property type="match status" value="1"/>
</dbReference>
<sequence>MKVRWILAVLLLPLIFAQNQFNQFNNGAQDYPQQPQPGVNQQPSGYVGGDYRQITLYDGPLVAYGPQWGDSVIEDDTQMGRLVPLHTFFPYYGGKYNYTIISTNGYIGFGYFSEQHSAYKVGLDVDWPNNADPAIMAPYLCRQRIGGANLQRSRVFYRIEKRASSHQNINYGSERLHCNGQSHMFCDNNSENFLTAIERSLQEGVAGGGVFRAQAALVVTWKDMIPNMGEEDSRASYQLVWATDAQGHLAYAITNYHTLNFDAADLNGNSRTGRCQALFNGGNHTGTVQLDLSDLTKNRPSSLSDRSAIPHVTRGRYVHRVDDVVRHAGCSNKTGGTHPLLIYPNIVSMLGQVNVEVNALCLDQTVAYTLMIESRQSAPCEVLSPSIARCRLPKILDWGTKTVYFQPQGGLAQDEKAFVGFIYFVPPTLDPTRLDIGNVAQWYKDPVQTSQTLKWYPRNFTNEMLGAIDTPRSSYIDNSIYSVTLGLFVVGYREAQDDTKKKFIPQHRVLARLGTFTNRADDEYRWKAQVERIDLNHVEAWYLSEWDRREELFTYRFGYLKLAPISSSAQTAAGNEHSVDLELPEGLVSAPISLHWLWTTYESKELTHLKKEHDERTAKTEFVKLRAREMCKEWYEEDGALNNFIRETETNSSCPCKEEQAAMDYGRFMPHPRCSRLFRDVTCTETLGSSNCYMSAQNVQGSHVRVTSEGVQENSYTTHYGQTCCYDAQGFLMQSSYQPVIKIDDSTPYSPGFPTRAYEHGTYPDIGMFEVPGLSTFHHDILPYYLCCKFTDFRCQLFYWRRPSSACQAYEAPATGSVMGAGAYTSLDGRQFVFNEPGVFTLLHAHATQSTPEVQIQVRQERFPDRSVNFGRVEYNQDRVVPSNSTVITGVALRTEGADTVHVVLRKDTYRGRYRTTVIVGNVVRYFDNMVLQKFRGVTIYVNNVHKGQSEVFVVLDKAQIGVRIRESYAMDMDITPQFWESPGLLDVTVSVPPQYRVHTSSHMYDQGEKAKVEGVLMPYADQSSSGYPQVLQWADVNNEGMRSTLLRYKVGNVDQYLQDNHIEDLFIATTQTEQLFNAFPDHFLKAPTYTPATKYRNAQYNPFVPMTEQSYRNFIEFCRKTVPMQMQPDWEKAALKRCPQVQNMETSCAGDVACLFDTTNLQSRLLGDEAKSNHAYYQLQRGESLQHFNSCGAMNIEYPEYLIKGPSSAGRAYIEGDTLQFSCYQTHIVYGDNEFTCQKLPIAHDSRHGDGQHSYMMKWTSGSQPWCRHRAKDNVLTWIQWCAVVFGILIVLVIIFASCWACKQKMKLLSARSFEMEPLQVVPGPNTVRYVRNEKLKPGLPVLDREPSRKSSLSSLQPLADQSRPSPKSRASAQPPYNDYNPRPGSGGAQRRTNGNQRGEIAV</sequence>
<feature type="region of interest" description="Disordered" evidence="5">
    <location>
        <begin position="1340"/>
        <end position="1404"/>
    </location>
</feature>
<gene>
    <name evidence="10" type="ORF">MSPICULIGERA_LOCUS19342</name>
</gene>
<dbReference type="PANTHER" id="PTHR13802">
    <property type="entry name" value="MUCIN 4-RELATED"/>
    <property type="match status" value="1"/>
</dbReference>
<evidence type="ECO:0008006" key="12">
    <source>
        <dbReference type="Google" id="ProtNLM"/>
    </source>
</evidence>
<feature type="compositionally biased region" description="Basic and acidic residues" evidence="5">
    <location>
        <begin position="1340"/>
        <end position="1350"/>
    </location>
</feature>
<dbReference type="Pfam" id="PF06119">
    <property type="entry name" value="NIDO"/>
    <property type="match status" value="1"/>
</dbReference>
<dbReference type="InterPro" id="IPR056075">
    <property type="entry name" value="DUF7658"/>
</dbReference>
<evidence type="ECO:0000256" key="3">
    <source>
        <dbReference type="ARBA" id="ARBA00022989"/>
    </source>
</evidence>
<feature type="transmembrane region" description="Helical" evidence="6">
    <location>
        <begin position="1279"/>
        <end position="1303"/>
    </location>
</feature>
<name>A0AA36D5C8_9BILA</name>
<feature type="non-terminal residue" evidence="10">
    <location>
        <position position="1"/>
    </location>
</feature>
<feature type="domain" description="NIDO" evidence="9">
    <location>
        <begin position="157"/>
        <end position="324"/>
    </location>
</feature>
<dbReference type="SMART" id="SM00723">
    <property type="entry name" value="AMOP"/>
    <property type="match status" value="1"/>
</dbReference>
<feature type="signal peptide" evidence="7">
    <location>
        <begin position="1"/>
        <end position="17"/>
    </location>
</feature>
<reference evidence="10" key="1">
    <citation type="submission" date="2023-06" db="EMBL/GenBank/DDBJ databases">
        <authorList>
            <person name="Delattre M."/>
        </authorList>
    </citation>
    <scope>NUCLEOTIDE SEQUENCE</scope>
    <source>
        <strain evidence="10">AF72</strain>
    </source>
</reference>
<feature type="compositionally biased region" description="Polar residues" evidence="5">
    <location>
        <begin position="1364"/>
        <end position="1373"/>
    </location>
</feature>
<evidence type="ECO:0000256" key="5">
    <source>
        <dbReference type="SAM" id="MobiDB-lite"/>
    </source>
</evidence>
<keyword evidence="4 6" id="KW-0472">Membrane</keyword>
<dbReference type="InterPro" id="IPR005533">
    <property type="entry name" value="AMOP_dom"/>
</dbReference>
<dbReference type="GO" id="GO:0016020">
    <property type="term" value="C:membrane"/>
    <property type="evidence" value="ECO:0007669"/>
    <property type="project" value="UniProtKB-SubCell"/>
</dbReference>
<dbReference type="Pfam" id="PF24462">
    <property type="entry name" value="Ig_F54D1_6"/>
    <property type="match status" value="1"/>
</dbReference>
<evidence type="ECO:0000313" key="11">
    <source>
        <dbReference type="Proteomes" id="UP001177023"/>
    </source>
</evidence>
<evidence type="ECO:0000256" key="7">
    <source>
        <dbReference type="SAM" id="SignalP"/>
    </source>
</evidence>
<dbReference type="InterPro" id="IPR057018">
    <property type="entry name" value="F54D1_6-like_Ig-like"/>
</dbReference>
<evidence type="ECO:0000256" key="6">
    <source>
        <dbReference type="SAM" id="Phobius"/>
    </source>
</evidence>
<evidence type="ECO:0000259" key="9">
    <source>
        <dbReference type="PROSITE" id="PS51220"/>
    </source>
</evidence>
<dbReference type="InterPro" id="IPR057019">
    <property type="entry name" value="F54D1_6-like_Ig-like_2"/>
</dbReference>
<keyword evidence="3 6" id="KW-1133">Transmembrane helix</keyword>
<dbReference type="GO" id="GO:0007160">
    <property type="term" value="P:cell-matrix adhesion"/>
    <property type="evidence" value="ECO:0007669"/>
    <property type="project" value="InterPro"/>
</dbReference>
<dbReference type="EMBL" id="CATQJA010002662">
    <property type="protein sequence ID" value="CAJ0581175.1"/>
    <property type="molecule type" value="Genomic_DNA"/>
</dbReference>
<keyword evidence="7" id="KW-0732">Signal</keyword>
<dbReference type="InterPro" id="IPR003886">
    <property type="entry name" value="NIDO_dom"/>
</dbReference>
<dbReference type="PROSITE" id="PS50856">
    <property type="entry name" value="AMOP"/>
    <property type="match status" value="1"/>
</dbReference>
<comment type="subcellular location">
    <subcellularLocation>
        <location evidence="1">Membrane</location>
    </subcellularLocation>
</comment>
<dbReference type="InterPro" id="IPR051495">
    <property type="entry name" value="Epithelial_Barrier/Signaling"/>
</dbReference>
<dbReference type="Proteomes" id="UP001177023">
    <property type="component" value="Unassembled WGS sequence"/>
</dbReference>